<evidence type="ECO:0000313" key="1">
    <source>
        <dbReference type="EMBL" id="KAF8449415.1"/>
    </source>
</evidence>
<comment type="caution">
    <text evidence="1">The sequence shown here is derived from an EMBL/GenBank/DDBJ whole genome shotgun (WGS) entry which is preliminary data.</text>
</comment>
<evidence type="ECO:0000313" key="2">
    <source>
        <dbReference type="Proteomes" id="UP001194468"/>
    </source>
</evidence>
<dbReference type="EMBL" id="WHUW01000003">
    <property type="protein sequence ID" value="KAF8449415.1"/>
    <property type="molecule type" value="Genomic_DNA"/>
</dbReference>
<accession>A0AAD4GLL2</accession>
<protein>
    <submittedName>
        <fullName evidence="1">Uncharacterized protein</fullName>
    </submittedName>
</protein>
<dbReference type="AlphaFoldDB" id="A0AAD4GLL2"/>
<organism evidence="1 2">
    <name type="scientific">Boletus edulis BED1</name>
    <dbReference type="NCBI Taxonomy" id="1328754"/>
    <lineage>
        <taxon>Eukaryota</taxon>
        <taxon>Fungi</taxon>
        <taxon>Dikarya</taxon>
        <taxon>Basidiomycota</taxon>
        <taxon>Agaricomycotina</taxon>
        <taxon>Agaricomycetes</taxon>
        <taxon>Agaricomycetidae</taxon>
        <taxon>Boletales</taxon>
        <taxon>Boletineae</taxon>
        <taxon>Boletaceae</taxon>
        <taxon>Boletoideae</taxon>
        <taxon>Boletus</taxon>
    </lineage>
</organism>
<keyword evidence="2" id="KW-1185">Reference proteome</keyword>
<reference evidence="1" key="1">
    <citation type="submission" date="2019-10" db="EMBL/GenBank/DDBJ databases">
        <authorList>
            <consortium name="DOE Joint Genome Institute"/>
            <person name="Kuo A."/>
            <person name="Miyauchi S."/>
            <person name="Kiss E."/>
            <person name="Drula E."/>
            <person name="Kohler A."/>
            <person name="Sanchez-Garcia M."/>
            <person name="Andreopoulos B."/>
            <person name="Barry K.W."/>
            <person name="Bonito G."/>
            <person name="Buee M."/>
            <person name="Carver A."/>
            <person name="Chen C."/>
            <person name="Cichocki N."/>
            <person name="Clum A."/>
            <person name="Culley D."/>
            <person name="Crous P.W."/>
            <person name="Fauchery L."/>
            <person name="Girlanda M."/>
            <person name="Hayes R."/>
            <person name="Keri Z."/>
            <person name="LaButti K."/>
            <person name="Lipzen A."/>
            <person name="Lombard V."/>
            <person name="Magnuson J."/>
            <person name="Maillard F."/>
            <person name="Morin E."/>
            <person name="Murat C."/>
            <person name="Nolan M."/>
            <person name="Ohm R."/>
            <person name="Pangilinan J."/>
            <person name="Pereira M."/>
            <person name="Perotto S."/>
            <person name="Peter M."/>
            <person name="Riley R."/>
            <person name="Sitrit Y."/>
            <person name="Stielow B."/>
            <person name="Szollosi G."/>
            <person name="Zifcakova L."/>
            <person name="Stursova M."/>
            <person name="Spatafora J.W."/>
            <person name="Tedersoo L."/>
            <person name="Vaario L.-M."/>
            <person name="Yamada A."/>
            <person name="Yan M."/>
            <person name="Wang P."/>
            <person name="Xu J."/>
            <person name="Bruns T."/>
            <person name="Baldrian P."/>
            <person name="Vilgalys R."/>
            <person name="Henrissat B."/>
            <person name="Grigoriev I.V."/>
            <person name="Hibbett D."/>
            <person name="Nagy L.G."/>
            <person name="Martin F.M."/>
        </authorList>
    </citation>
    <scope>NUCLEOTIDE SEQUENCE</scope>
    <source>
        <strain evidence="1">BED1</strain>
    </source>
</reference>
<name>A0AAD4GLL2_BOLED</name>
<sequence length="85" mass="9685">MLQALSDRSDDRFQPYDLHVRVEVVCPPNGRILCSVKPGDYFTRGNAASPSRPRFLHLVNATTLYFELQKDGAGWRYTTNHFAQA</sequence>
<gene>
    <name evidence="1" type="ORF">L210DRAFT_584037</name>
</gene>
<reference evidence="1" key="2">
    <citation type="journal article" date="2020" name="Nat. Commun.">
        <title>Large-scale genome sequencing of mycorrhizal fungi provides insights into the early evolution of symbiotic traits.</title>
        <authorList>
            <person name="Miyauchi S."/>
            <person name="Kiss E."/>
            <person name="Kuo A."/>
            <person name="Drula E."/>
            <person name="Kohler A."/>
            <person name="Sanchez-Garcia M."/>
            <person name="Morin E."/>
            <person name="Andreopoulos B."/>
            <person name="Barry K.W."/>
            <person name="Bonito G."/>
            <person name="Buee M."/>
            <person name="Carver A."/>
            <person name="Chen C."/>
            <person name="Cichocki N."/>
            <person name="Clum A."/>
            <person name="Culley D."/>
            <person name="Crous P.W."/>
            <person name="Fauchery L."/>
            <person name="Girlanda M."/>
            <person name="Hayes R.D."/>
            <person name="Keri Z."/>
            <person name="LaButti K."/>
            <person name="Lipzen A."/>
            <person name="Lombard V."/>
            <person name="Magnuson J."/>
            <person name="Maillard F."/>
            <person name="Murat C."/>
            <person name="Nolan M."/>
            <person name="Ohm R.A."/>
            <person name="Pangilinan J."/>
            <person name="Pereira M.F."/>
            <person name="Perotto S."/>
            <person name="Peter M."/>
            <person name="Pfister S."/>
            <person name="Riley R."/>
            <person name="Sitrit Y."/>
            <person name="Stielow J.B."/>
            <person name="Szollosi G."/>
            <person name="Zifcakova L."/>
            <person name="Stursova M."/>
            <person name="Spatafora J.W."/>
            <person name="Tedersoo L."/>
            <person name="Vaario L.M."/>
            <person name="Yamada A."/>
            <person name="Yan M."/>
            <person name="Wang P."/>
            <person name="Xu J."/>
            <person name="Bruns T."/>
            <person name="Baldrian P."/>
            <person name="Vilgalys R."/>
            <person name="Dunand C."/>
            <person name="Henrissat B."/>
            <person name="Grigoriev I.V."/>
            <person name="Hibbett D."/>
            <person name="Nagy L.G."/>
            <person name="Martin F.M."/>
        </authorList>
    </citation>
    <scope>NUCLEOTIDE SEQUENCE</scope>
    <source>
        <strain evidence="1">BED1</strain>
    </source>
</reference>
<dbReference type="Proteomes" id="UP001194468">
    <property type="component" value="Unassembled WGS sequence"/>
</dbReference>
<proteinExistence type="predicted"/>